<dbReference type="Proteomes" id="UP001054945">
    <property type="component" value="Unassembled WGS sequence"/>
</dbReference>
<sequence length="66" mass="7200">MGKSRPGDNPRANPISALHSSEHNRISGIPGSFGTKRTSARYSGNRFANNIQIRCLSQYPNAARSK</sequence>
<dbReference type="EMBL" id="BPLR01006759">
    <property type="protein sequence ID" value="GIY12231.1"/>
    <property type="molecule type" value="Genomic_DNA"/>
</dbReference>
<keyword evidence="3" id="KW-1185">Reference proteome</keyword>
<protein>
    <submittedName>
        <fullName evidence="2">Uncharacterized protein</fullName>
    </submittedName>
</protein>
<proteinExistence type="predicted"/>
<accession>A0AAV4QV82</accession>
<evidence type="ECO:0000313" key="2">
    <source>
        <dbReference type="EMBL" id="GIY12231.1"/>
    </source>
</evidence>
<feature type="region of interest" description="Disordered" evidence="1">
    <location>
        <begin position="1"/>
        <end position="34"/>
    </location>
</feature>
<organism evidence="2 3">
    <name type="scientific">Caerostris extrusa</name>
    <name type="common">Bark spider</name>
    <name type="synonym">Caerostris bankana</name>
    <dbReference type="NCBI Taxonomy" id="172846"/>
    <lineage>
        <taxon>Eukaryota</taxon>
        <taxon>Metazoa</taxon>
        <taxon>Ecdysozoa</taxon>
        <taxon>Arthropoda</taxon>
        <taxon>Chelicerata</taxon>
        <taxon>Arachnida</taxon>
        <taxon>Araneae</taxon>
        <taxon>Araneomorphae</taxon>
        <taxon>Entelegynae</taxon>
        <taxon>Araneoidea</taxon>
        <taxon>Araneidae</taxon>
        <taxon>Caerostris</taxon>
    </lineage>
</organism>
<gene>
    <name evidence="2" type="ORF">CEXT_157671</name>
</gene>
<reference evidence="2 3" key="1">
    <citation type="submission" date="2021-06" db="EMBL/GenBank/DDBJ databases">
        <title>Caerostris extrusa draft genome.</title>
        <authorList>
            <person name="Kono N."/>
            <person name="Arakawa K."/>
        </authorList>
    </citation>
    <scope>NUCLEOTIDE SEQUENCE [LARGE SCALE GENOMIC DNA]</scope>
</reference>
<evidence type="ECO:0000313" key="3">
    <source>
        <dbReference type="Proteomes" id="UP001054945"/>
    </source>
</evidence>
<comment type="caution">
    <text evidence="2">The sequence shown here is derived from an EMBL/GenBank/DDBJ whole genome shotgun (WGS) entry which is preliminary data.</text>
</comment>
<evidence type="ECO:0000256" key="1">
    <source>
        <dbReference type="SAM" id="MobiDB-lite"/>
    </source>
</evidence>
<name>A0AAV4QV82_CAEEX</name>
<dbReference type="AlphaFoldDB" id="A0AAV4QV82"/>